<evidence type="ECO:0000256" key="1">
    <source>
        <dbReference type="SAM" id="MobiDB-lite"/>
    </source>
</evidence>
<proteinExistence type="predicted"/>
<name>A0A9P5TYQ4_9AGAR</name>
<dbReference type="Proteomes" id="UP000772434">
    <property type="component" value="Unassembled WGS sequence"/>
</dbReference>
<keyword evidence="3" id="KW-1185">Reference proteome</keyword>
<organism evidence="2 3">
    <name type="scientific">Rhodocollybia butyracea</name>
    <dbReference type="NCBI Taxonomy" id="206335"/>
    <lineage>
        <taxon>Eukaryota</taxon>
        <taxon>Fungi</taxon>
        <taxon>Dikarya</taxon>
        <taxon>Basidiomycota</taxon>
        <taxon>Agaricomycotina</taxon>
        <taxon>Agaricomycetes</taxon>
        <taxon>Agaricomycetidae</taxon>
        <taxon>Agaricales</taxon>
        <taxon>Marasmiineae</taxon>
        <taxon>Omphalotaceae</taxon>
        <taxon>Rhodocollybia</taxon>
    </lineage>
</organism>
<feature type="region of interest" description="Disordered" evidence="1">
    <location>
        <begin position="157"/>
        <end position="176"/>
    </location>
</feature>
<comment type="caution">
    <text evidence="2">The sequence shown here is derived from an EMBL/GenBank/DDBJ whole genome shotgun (WGS) entry which is preliminary data.</text>
</comment>
<feature type="compositionally biased region" description="Basic and acidic residues" evidence="1">
    <location>
        <begin position="128"/>
        <end position="138"/>
    </location>
</feature>
<accession>A0A9P5TYQ4</accession>
<dbReference type="EMBL" id="JADNRY010000362">
    <property type="protein sequence ID" value="KAF9058623.1"/>
    <property type="molecule type" value="Genomic_DNA"/>
</dbReference>
<evidence type="ECO:0000313" key="3">
    <source>
        <dbReference type="Proteomes" id="UP000772434"/>
    </source>
</evidence>
<reference evidence="2" key="1">
    <citation type="submission" date="2020-11" db="EMBL/GenBank/DDBJ databases">
        <authorList>
            <consortium name="DOE Joint Genome Institute"/>
            <person name="Ahrendt S."/>
            <person name="Riley R."/>
            <person name="Andreopoulos W."/>
            <person name="Labutti K."/>
            <person name="Pangilinan J."/>
            <person name="Ruiz-Duenas F.J."/>
            <person name="Barrasa J.M."/>
            <person name="Sanchez-Garcia M."/>
            <person name="Camarero S."/>
            <person name="Miyauchi S."/>
            <person name="Serrano A."/>
            <person name="Linde D."/>
            <person name="Babiker R."/>
            <person name="Drula E."/>
            <person name="Ayuso-Fernandez I."/>
            <person name="Pacheco R."/>
            <person name="Padilla G."/>
            <person name="Ferreira P."/>
            <person name="Barriuso J."/>
            <person name="Kellner H."/>
            <person name="Castanera R."/>
            <person name="Alfaro M."/>
            <person name="Ramirez L."/>
            <person name="Pisabarro A.G."/>
            <person name="Kuo A."/>
            <person name="Tritt A."/>
            <person name="Lipzen A."/>
            <person name="He G."/>
            <person name="Yan M."/>
            <person name="Ng V."/>
            <person name="Cullen D."/>
            <person name="Martin F."/>
            <person name="Rosso M.-N."/>
            <person name="Henrissat B."/>
            <person name="Hibbett D."/>
            <person name="Martinez A.T."/>
            <person name="Grigoriev I.V."/>
        </authorList>
    </citation>
    <scope>NUCLEOTIDE SEQUENCE</scope>
    <source>
        <strain evidence="2">AH 40177</strain>
    </source>
</reference>
<sequence>MEPTSSAYRMSSPHQPVNVDFVTDLVRRQGEELVRVRKELDESQKIHVISINVLRSMEKQFDDLHETSIKWHLRLAGIAEELAALKTENEGFMADLDVARTNLHSDLRLVALSLVHPSETMADSESDADTHAPAEHVSNETSSVYVSDLSISSIDSPSVEEEDYEAVAHPSPSTESSAEEIQVHRGSIAAITDIVPNTEGEPAQFVELPTTGAAHPNSVSYSEDSKEARVSPVLVFFHLGSVS</sequence>
<gene>
    <name evidence="2" type="ORF">BDP27DRAFT_562662</name>
</gene>
<dbReference type="AlphaFoldDB" id="A0A9P5TYQ4"/>
<protein>
    <submittedName>
        <fullName evidence="2">Uncharacterized protein</fullName>
    </submittedName>
</protein>
<evidence type="ECO:0000313" key="2">
    <source>
        <dbReference type="EMBL" id="KAF9058623.1"/>
    </source>
</evidence>
<dbReference type="OrthoDB" id="3007083at2759"/>
<feature type="region of interest" description="Disordered" evidence="1">
    <location>
        <begin position="120"/>
        <end position="143"/>
    </location>
</feature>